<dbReference type="AlphaFoldDB" id="A0A4Y2CVM6"/>
<comment type="caution">
    <text evidence="1">The sequence shown here is derived from an EMBL/GenBank/DDBJ whole genome shotgun (WGS) entry which is preliminary data.</text>
</comment>
<dbReference type="Proteomes" id="UP000499080">
    <property type="component" value="Unassembled WGS sequence"/>
</dbReference>
<name>A0A4Y2CVM6_ARAVE</name>
<reference evidence="1 2" key="1">
    <citation type="journal article" date="2019" name="Sci. Rep.">
        <title>Orb-weaving spider Araneus ventricosus genome elucidates the spidroin gene catalogue.</title>
        <authorList>
            <person name="Kono N."/>
            <person name="Nakamura H."/>
            <person name="Ohtoshi R."/>
            <person name="Moran D.A.P."/>
            <person name="Shinohara A."/>
            <person name="Yoshida Y."/>
            <person name="Fujiwara M."/>
            <person name="Mori M."/>
            <person name="Tomita M."/>
            <person name="Arakawa K."/>
        </authorList>
    </citation>
    <scope>NUCLEOTIDE SEQUENCE [LARGE SCALE GENOMIC DNA]</scope>
</reference>
<protein>
    <submittedName>
        <fullName evidence="1">Uncharacterized protein</fullName>
    </submittedName>
</protein>
<dbReference type="EMBL" id="BGPR01000258">
    <property type="protein sequence ID" value="GBM08532.1"/>
    <property type="molecule type" value="Genomic_DNA"/>
</dbReference>
<accession>A0A4Y2CVM6</accession>
<organism evidence="1 2">
    <name type="scientific">Araneus ventricosus</name>
    <name type="common">Orbweaver spider</name>
    <name type="synonym">Epeira ventricosa</name>
    <dbReference type="NCBI Taxonomy" id="182803"/>
    <lineage>
        <taxon>Eukaryota</taxon>
        <taxon>Metazoa</taxon>
        <taxon>Ecdysozoa</taxon>
        <taxon>Arthropoda</taxon>
        <taxon>Chelicerata</taxon>
        <taxon>Arachnida</taxon>
        <taxon>Araneae</taxon>
        <taxon>Araneomorphae</taxon>
        <taxon>Entelegynae</taxon>
        <taxon>Araneoidea</taxon>
        <taxon>Araneidae</taxon>
        <taxon>Araneus</taxon>
    </lineage>
</organism>
<gene>
    <name evidence="1" type="ORF">AVEN_69756_1</name>
</gene>
<sequence>MWVSGRIEPSAIVMGRKGVGINTQDDSDSPIPSSDNQYQHFPHRFGQFLNYRSSLRIYPRRAGRGKPEGPGRKLVPPCLTTSRPRLCQRPICLATQNFFSEAPKLNDHWSRITAGTLPFEKILPVSNGKYKRGQRPSRKFAEKLRAFRPEIKKNGEEKEYIFPNTTTDLVQSSDQVASKLLIFRKFVVLNGSNAVKRTSSFK</sequence>
<keyword evidence="2" id="KW-1185">Reference proteome</keyword>
<evidence type="ECO:0000313" key="2">
    <source>
        <dbReference type="Proteomes" id="UP000499080"/>
    </source>
</evidence>
<proteinExistence type="predicted"/>
<evidence type="ECO:0000313" key="1">
    <source>
        <dbReference type="EMBL" id="GBM08532.1"/>
    </source>
</evidence>